<dbReference type="GeneID" id="96268605"/>
<feature type="domain" description="Integrase catalytic" evidence="3">
    <location>
        <begin position="113"/>
        <end position="292"/>
    </location>
</feature>
<dbReference type="GO" id="GO:0015074">
    <property type="term" value="P:DNA integration"/>
    <property type="evidence" value="ECO:0007669"/>
    <property type="project" value="InterPro"/>
</dbReference>
<reference evidence="5" key="1">
    <citation type="journal article" date="2013" name="Genome Announc.">
        <title>Draft Genome Sequence of Streptomyces bottropensis ATCC 25435, a Bottromycin-Producing Actinomycete.</title>
        <authorList>
            <person name="Zhang H."/>
            <person name="Zhou W."/>
            <person name="Zhuang Y."/>
            <person name="Liang X."/>
            <person name="Liu T."/>
        </authorList>
    </citation>
    <scope>NUCLEOTIDE SEQUENCE [LARGE SCALE GENOMIC DNA]</scope>
    <source>
        <strain evidence="5">ATCC 25435</strain>
    </source>
</reference>
<dbReference type="Gene3D" id="3.30.420.10">
    <property type="entry name" value="Ribonuclease H-like superfamily/Ribonuclease H"/>
    <property type="match status" value="1"/>
</dbReference>
<feature type="region of interest" description="Disordered" evidence="2">
    <location>
        <begin position="469"/>
        <end position="511"/>
    </location>
</feature>
<dbReference type="InterPro" id="IPR054353">
    <property type="entry name" value="IstA-like_C"/>
</dbReference>
<evidence type="ECO:0000256" key="1">
    <source>
        <dbReference type="ARBA" id="ARBA00009277"/>
    </source>
</evidence>
<dbReference type="SUPFAM" id="SSF53098">
    <property type="entry name" value="Ribonuclease H-like"/>
    <property type="match status" value="1"/>
</dbReference>
<gene>
    <name evidence="4" type="ORF">SBD_2034</name>
</gene>
<feature type="compositionally biased region" description="Polar residues" evidence="2">
    <location>
        <begin position="484"/>
        <end position="501"/>
    </location>
</feature>
<name>M3F4H1_9ACTN</name>
<dbReference type="Pfam" id="PF22483">
    <property type="entry name" value="Mu-transpos_C_2"/>
    <property type="match status" value="1"/>
</dbReference>
<dbReference type="InterPro" id="IPR012337">
    <property type="entry name" value="RNaseH-like_sf"/>
</dbReference>
<feature type="compositionally biased region" description="Basic and acidic residues" evidence="2">
    <location>
        <begin position="469"/>
        <end position="482"/>
    </location>
</feature>
<comment type="similarity">
    <text evidence="1">Belongs to the transposase IS21/IS408/IS1162 family.</text>
</comment>
<evidence type="ECO:0000313" key="4">
    <source>
        <dbReference type="EMBL" id="EMF56473.1"/>
    </source>
</evidence>
<evidence type="ECO:0000256" key="2">
    <source>
        <dbReference type="SAM" id="MobiDB-lite"/>
    </source>
</evidence>
<dbReference type="NCBIfam" id="NF033546">
    <property type="entry name" value="transpos_IS21"/>
    <property type="match status" value="1"/>
</dbReference>
<dbReference type="RefSeq" id="WP_005476990.1">
    <property type="nucleotide sequence ID" value="NZ_KB405062.1"/>
</dbReference>
<proteinExistence type="inferred from homology"/>
<dbReference type="EMBL" id="KB405062">
    <property type="protein sequence ID" value="EMF56473.1"/>
    <property type="molecule type" value="Genomic_DNA"/>
</dbReference>
<feature type="region of interest" description="Disordered" evidence="2">
    <location>
        <begin position="357"/>
        <end position="394"/>
    </location>
</feature>
<dbReference type="PANTHER" id="PTHR35004">
    <property type="entry name" value="TRANSPOSASE RV3428C-RELATED"/>
    <property type="match status" value="1"/>
</dbReference>
<dbReference type="GO" id="GO:0003676">
    <property type="term" value="F:nucleic acid binding"/>
    <property type="evidence" value="ECO:0007669"/>
    <property type="project" value="InterPro"/>
</dbReference>
<dbReference type="InterPro" id="IPR036397">
    <property type="entry name" value="RNaseH_sf"/>
</dbReference>
<dbReference type="PANTHER" id="PTHR35004:SF8">
    <property type="entry name" value="TRANSPOSASE RV3428C-RELATED"/>
    <property type="match status" value="1"/>
</dbReference>
<evidence type="ECO:0000313" key="5">
    <source>
        <dbReference type="Proteomes" id="UP000030760"/>
    </source>
</evidence>
<dbReference type="InterPro" id="IPR001584">
    <property type="entry name" value="Integrase_cat-core"/>
</dbReference>
<sequence>MKNSREIMEILEAYDLTGSYRAAAELTGVDHHTVARYVKMRAAGQHPDQRRHRARAIDDYLPKIEELVVRSQGKIRADVVHKRIVAMGFTGGERTTRRTVAEAKAQFRAGRRRVYRPWVTEPGLWIQYDFGDGPTIAGRKTILWCAWLAWSRFRIVIPIWDKTLPTVTSCLDATFRRIGGVPAYVLTDNEKTVTTDHVAGIAVRNPEIVEVARHYGTTIRTCLPADPETKGGSEATVRIAKADLVPKDVNLREHYKTFGELEAACRAFCDEVNSRTHRATRRKPAERLAEERQRLHPLPRRPFTAAFGTTRRVNWESTISVEGVRYSVPHQLIDNRVWARFHGDELIVTAVGEDGSAREAARHRRGQPGTPVLDDAHYPPRENKDNDRTPKPTSAEEAAFLQLGPGAASWLVEAGAAGVRRVKAKMAEAVALSKLYSVAEVDRALGTAAVTARFADKDLLSIVDYQATREHTEPVRRSEEHSLQPGTSAWSSFGLPTTTSDVSEHDESDLA</sequence>
<feature type="compositionally biased region" description="Basic and acidic residues" evidence="2">
    <location>
        <begin position="374"/>
        <end position="390"/>
    </location>
</feature>
<evidence type="ECO:0000259" key="3">
    <source>
        <dbReference type="PROSITE" id="PS50994"/>
    </source>
</evidence>
<protein>
    <submittedName>
        <fullName evidence="4">Integrase catalytic region</fullName>
    </submittedName>
</protein>
<accession>M3F4H1</accession>
<organism evidence="4 5">
    <name type="scientific">Streptomyces bottropensis ATCC 25435</name>
    <dbReference type="NCBI Taxonomy" id="1054862"/>
    <lineage>
        <taxon>Bacteria</taxon>
        <taxon>Bacillati</taxon>
        <taxon>Actinomycetota</taxon>
        <taxon>Actinomycetes</taxon>
        <taxon>Kitasatosporales</taxon>
        <taxon>Streptomycetaceae</taxon>
        <taxon>Streptomyces</taxon>
    </lineage>
</organism>
<dbReference type="Proteomes" id="UP000030760">
    <property type="component" value="Unassembled WGS sequence"/>
</dbReference>
<dbReference type="PROSITE" id="PS50994">
    <property type="entry name" value="INTEGRASE"/>
    <property type="match status" value="1"/>
</dbReference>
<dbReference type="AlphaFoldDB" id="M3F4H1"/>